<feature type="region of interest" description="Disordered" evidence="1">
    <location>
        <begin position="1"/>
        <end position="25"/>
    </location>
</feature>
<evidence type="ECO:0000313" key="3">
    <source>
        <dbReference type="Proteomes" id="UP000005356"/>
    </source>
</evidence>
<keyword evidence="3" id="KW-1185">Reference proteome</keyword>
<gene>
    <name evidence="2" type="ORF">STRPO_0620</name>
</gene>
<name>A0ABN0CVU4_STRPO</name>
<dbReference type="EMBL" id="AEUU02000001">
    <property type="protein sequence ID" value="EGJ27396.1"/>
    <property type="molecule type" value="Genomic_DNA"/>
</dbReference>
<comment type="caution">
    <text evidence="2">The sequence shown here is derived from an EMBL/GenBank/DDBJ whole genome shotgun (WGS) entry which is preliminary data.</text>
</comment>
<dbReference type="Proteomes" id="UP000005356">
    <property type="component" value="Unassembled WGS sequence"/>
</dbReference>
<protein>
    <submittedName>
        <fullName evidence="2">Uncharacterized protein</fullName>
    </submittedName>
</protein>
<accession>A0ABN0CVU4</accession>
<evidence type="ECO:0000256" key="1">
    <source>
        <dbReference type="SAM" id="MobiDB-lite"/>
    </source>
</evidence>
<organism evidence="2 3">
    <name type="scientific">Streptococcus porcinus str. Jelinkova 176</name>
    <dbReference type="NCBI Taxonomy" id="873448"/>
    <lineage>
        <taxon>Bacteria</taxon>
        <taxon>Bacillati</taxon>
        <taxon>Bacillota</taxon>
        <taxon>Bacilli</taxon>
        <taxon>Lactobacillales</taxon>
        <taxon>Streptococcaceae</taxon>
        <taxon>Streptococcus</taxon>
    </lineage>
</organism>
<reference evidence="2 3" key="1">
    <citation type="journal article" date="2014" name="Int. J. Syst. Evol. Microbiol.">
        <title>Phylogenomics and the dynamic genome evolution of the genus Streptococcus.</title>
        <authorList>
            <consortium name="The Broad Institute Genome Sequencing Platform"/>
            <person name="Richards V.P."/>
            <person name="Palmer S.R."/>
            <person name="Pavinski Bitar P.D."/>
            <person name="Qin X."/>
            <person name="Weinstock G.M."/>
            <person name="Highlander S.K."/>
            <person name="Town C.D."/>
            <person name="Burne R.A."/>
            <person name="Stanhope M.J."/>
        </authorList>
    </citation>
    <scope>NUCLEOTIDE SEQUENCE [LARGE SCALE GENOMIC DNA]</scope>
    <source>
        <strain evidence="2 3">Jelinkova 176</strain>
    </source>
</reference>
<sequence>MYGNQPHYRSTPKKNKEYNKYDKKKSKAMKKYSDNHSLFNGKSYCQTFQHP</sequence>
<proteinExistence type="predicted"/>
<evidence type="ECO:0000313" key="2">
    <source>
        <dbReference type="EMBL" id="EGJ27396.1"/>
    </source>
</evidence>